<dbReference type="PANTHER" id="PTHR44379:SF8">
    <property type="entry name" value="XANTHINE DEHYDROGENASE IRON-SULFUR-BINDING SUBUNIT XDHC-RELATED"/>
    <property type="match status" value="1"/>
</dbReference>
<dbReference type="SUPFAM" id="SSF54292">
    <property type="entry name" value="2Fe-2S ferredoxin-like"/>
    <property type="match status" value="1"/>
</dbReference>
<dbReference type="InterPro" id="IPR051452">
    <property type="entry name" value="Diverse_Oxidoreductases"/>
</dbReference>
<dbReference type="InterPro" id="IPR036010">
    <property type="entry name" value="2Fe-2S_ferredoxin-like_sf"/>
</dbReference>
<keyword evidence="3" id="KW-0408">Iron</keyword>
<accession>A0A1I2L527</accession>
<evidence type="ECO:0000256" key="4">
    <source>
        <dbReference type="ARBA" id="ARBA00023014"/>
    </source>
</evidence>
<gene>
    <name evidence="6" type="ORF">SAMN05421541_11962</name>
</gene>
<dbReference type="GO" id="GO:0046872">
    <property type="term" value="F:metal ion binding"/>
    <property type="evidence" value="ECO:0007669"/>
    <property type="project" value="UniProtKB-KW"/>
</dbReference>
<dbReference type="RefSeq" id="WP_093621042.1">
    <property type="nucleotide sequence ID" value="NZ_BOMT01000074.1"/>
</dbReference>
<reference evidence="6 7" key="1">
    <citation type="submission" date="2016-10" db="EMBL/GenBank/DDBJ databases">
        <authorList>
            <person name="de Groot N.N."/>
        </authorList>
    </citation>
    <scope>NUCLEOTIDE SEQUENCE [LARGE SCALE GENOMIC DNA]</scope>
    <source>
        <strain evidence="6 7">DSM 43019</strain>
    </source>
</reference>
<evidence type="ECO:0000256" key="1">
    <source>
        <dbReference type="ARBA" id="ARBA00022714"/>
    </source>
</evidence>
<dbReference type="InterPro" id="IPR006058">
    <property type="entry name" value="2Fe2S_fd_BS"/>
</dbReference>
<evidence type="ECO:0000256" key="2">
    <source>
        <dbReference type="ARBA" id="ARBA00022723"/>
    </source>
</evidence>
<dbReference type="EMBL" id="FONV01000019">
    <property type="protein sequence ID" value="SFF72206.1"/>
    <property type="molecule type" value="Genomic_DNA"/>
</dbReference>
<dbReference type="Pfam" id="PF00111">
    <property type="entry name" value="Fer2"/>
    <property type="match status" value="1"/>
</dbReference>
<dbReference type="Gene3D" id="3.10.20.30">
    <property type="match status" value="1"/>
</dbReference>
<keyword evidence="7" id="KW-1185">Reference proteome</keyword>
<dbReference type="OrthoDB" id="159930at2"/>
<dbReference type="AlphaFoldDB" id="A0A1I2L527"/>
<evidence type="ECO:0000313" key="7">
    <source>
        <dbReference type="Proteomes" id="UP000199645"/>
    </source>
</evidence>
<dbReference type="PROSITE" id="PS51085">
    <property type="entry name" value="2FE2S_FER_2"/>
    <property type="match status" value="1"/>
</dbReference>
<keyword evidence="2" id="KW-0479">Metal-binding</keyword>
<feature type="domain" description="2Fe-2S ferredoxin-type" evidence="5">
    <location>
        <begin position="1"/>
        <end position="74"/>
    </location>
</feature>
<evidence type="ECO:0000256" key="3">
    <source>
        <dbReference type="ARBA" id="ARBA00023004"/>
    </source>
</evidence>
<sequence length="74" mass="7584">MRVRLIVDGARHDLDVAPGRTLADVLAAECGLPGCRVACTDGTCGACAVVVDGDPIRSCLMLAVQASGTRVRGM</sequence>
<keyword evidence="1" id="KW-0001">2Fe-2S</keyword>
<evidence type="ECO:0000313" key="6">
    <source>
        <dbReference type="EMBL" id="SFF72206.1"/>
    </source>
</evidence>
<dbReference type="Proteomes" id="UP000199645">
    <property type="component" value="Unassembled WGS sequence"/>
</dbReference>
<name>A0A1I2L527_9ACTN</name>
<proteinExistence type="predicted"/>
<dbReference type="STRING" id="35752.SAMN05421541_11962"/>
<dbReference type="GO" id="GO:0051537">
    <property type="term" value="F:2 iron, 2 sulfur cluster binding"/>
    <property type="evidence" value="ECO:0007669"/>
    <property type="project" value="UniProtKB-KW"/>
</dbReference>
<dbReference type="PROSITE" id="PS00197">
    <property type="entry name" value="2FE2S_FER_1"/>
    <property type="match status" value="1"/>
</dbReference>
<protein>
    <submittedName>
        <fullName evidence="6">Carbon-monoxide dehydrogenase small subunit</fullName>
    </submittedName>
</protein>
<dbReference type="PANTHER" id="PTHR44379">
    <property type="entry name" value="OXIDOREDUCTASE WITH IRON-SULFUR SUBUNIT"/>
    <property type="match status" value="1"/>
</dbReference>
<organism evidence="6 7">
    <name type="scientific">Actinoplanes philippinensis</name>
    <dbReference type="NCBI Taxonomy" id="35752"/>
    <lineage>
        <taxon>Bacteria</taxon>
        <taxon>Bacillati</taxon>
        <taxon>Actinomycetota</taxon>
        <taxon>Actinomycetes</taxon>
        <taxon>Micromonosporales</taxon>
        <taxon>Micromonosporaceae</taxon>
        <taxon>Actinoplanes</taxon>
    </lineage>
</organism>
<evidence type="ECO:0000259" key="5">
    <source>
        <dbReference type="PROSITE" id="PS51085"/>
    </source>
</evidence>
<dbReference type="InterPro" id="IPR012675">
    <property type="entry name" value="Beta-grasp_dom_sf"/>
</dbReference>
<keyword evidence="4" id="KW-0411">Iron-sulfur</keyword>
<dbReference type="InterPro" id="IPR001041">
    <property type="entry name" value="2Fe-2S_ferredoxin-type"/>
</dbReference>